<feature type="chain" id="PRO_5018277821" description="Lipoprotein" evidence="2">
    <location>
        <begin position="33"/>
        <end position="197"/>
    </location>
</feature>
<dbReference type="AlphaFoldDB" id="A0A3L7AC38"/>
<proteinExistence type="predicted"/>
<name>A0A3L7AC38_9MICO</name>
<keyword evidence="4" id="KW-1185">Reference proteome</keyword>
<comment type="caution">
    <text evidence="3">The sequence shown here is derived from an EMBL/GenBank/DDBJ whole genome shotgun (WGS) entry which is preliminary data.</text>
</comment>
<evidence type="ECO:0000256" key="1">
    <source>
        <dbReference type="SAM" id="MobiDB-lite"/>
    </source>
</evidence>
<dbReference type="EMBL" id="RCUX01000001">
    <property type="protein sequence ID" value="RLP77969.1"/>
    <property type="molecule type" value="Genomic_DNA"/>
</dbReference>
<feature type="signal peptide" evidence="2">
    <location>
        <begin position="1"/>
        <end position="32"/>
    </location>
</feature>
<evidence type="ECO:0000256" key="2">
    <source>
        <dbReference type="SAM" id="SignalP"/>
    </source>
</evidence>
<accession>A0A3L7AC38</accession>
<keyword evidence="2" id="KW-0732">Signal</keyword>
<reference evidence="3 4" key="1">
    <citation type="submission" date="2018-10" db="EMBL/GenBank/DDBJ databases">
        <authorList>
            <person name="Li J."/>
        </authorList>
    </citation>
    <scope>NUCLEOTIDE SEQUENCE [LARGE SCALE GENOMIC DNA]</scope>
    <source>
        <strain evidence="3 4">IF 016277</strain>
    </source>
</reference>
<protein>
    <recommendedName>
        <fullName evidence="5">Lipoprotein</fullName>
    </recommendedName>
</protein>
<gene>
    <name evidence="3" type="ORF">D9V32_01160</name>
</gene>
<evidence type="ECO:0008006" key="5">
    <source>
        <dbReference type="Google" id="ProtNLM"/>
    </source>
</evidence>
<evidence type="ECO:0000313" key="4">
    <source>
        <dbReference type="Proteomes" id="UP000272503"/>
    </source>
</evidence>
<dbReference type="Proteomes" id="UP000272503">
    <property type="component" value="Unassembled WGS sequence"/>
</dbReference>
<sequence>MSMTLRPALRRTGLLALAASALILLGACTAGGGQPGGGESGAAQPTHRAEIKSGNFEQEMAKWQADLSACMKEKGVDLPAPAPVKEGEVTVLQEIDPSTVDVEALRNANRECMKTIGQPPVDPSMPSIEEIQKMQLAFAKCMREAGYDFKDPAPAPEGGNANGVAGSAPVRPGEYDEATMASCATTAGLDKINGSKR</sequence>
<dbReference type="PROSITE" id="PS51257">
    <property type="entry name" value="PROKAR_LIPOPROTEIN"/>
    <property type="match status" value="1"/>
</dbReference>
<dbReference type="OrthoDB" id="7949713at2"/>
<feature type="region of interest" description="Disordered" evidence="1">
    <location>
        <begin position="150"/>
        <end position="173"/>
    </location>
</feature>
<dbReference type="RefSeq" id="WP_121647062.1">
    <property type="nucleotide sequence ID" value="NZ_RCUX01000001.1"/>
</dbReference>
<organism evidence="3 4">
    <name type="scientific">Mycetocola tolaasinivorans</name>
    <dbReference type="NCBI Taxonomy" id="76635"/>
    <lineage>
        <taxon>Bacteria</taxon>
        <taxon>Bacillati</taxon>
        <taxon>Actinomycetota</taxon>
        <taxon>Actinomycetes</taxon>
        <taxon>Micrococcales</taxon>
        <taxon>Microbacteriaceae</taxon>
        <taxon>Mycetocola</taxon>
    </lineage>
</organism>
<evidence type="ECO:0000313" key="3">
    <source>
        <dbReference type="EMBL" id="RLP77969.1"/>
    </source>
</evidence>